<protein>
    <submittedName>
        <fullName evidence="1">Uncharacterized protein</fullName>
    </submittedName>
</protein>
<reference evidence="1" key="1">
    <citation type="submission" date="2020-03" db="EMBL/GenBank/DDBJ databases">
        <title>The deep terrestrial virosphere.</title>
        <authorList>
            <person name="Holmfeldt K."/>
            <person name="Nilsson E."/>
            <person name="Simone D."/>
            <person name="Lopez-Fernandez M."/>
            <person name="Wu X."/>
            <person name="de Brujin I."/>
            <person name="Lundin D."/>
            <person name="Andersson A."/>
            <person name="Bertilsson S."/>
            <person name="Dopson M."/>
        </authorList>
    </citation>
    <scope>NUCLEOTIDE SEQUENCE</scope>
    <source>
        <strain evidence="2">MM415A00929</strain>
        <strain evidence="1">MM415B00326</strain>
    </source>
</reference>
<evidence type="ECO:0000313" key="1">
    <source>
        <dbReference type="EMBL" id="QJA66856.1"/>
    </source>
</evidence>
<organism evidence="1">
    <name type="scientific">viral metagenome</name>
    <dbReference type="NCBI Taxonomy" id="1070528"/>
    <lineage>
        <taxon>unclassified sequences</taxon>
        <taxon>metagenomes</taxon>
        <taxon>organismal metagenomes</taxon>
    </lineage>
</organism>
<gene>
    <name evidence="2" type="ORF">MM415A00929_0014</name>
    <name evidence="1" type="ORF">MM415B00326_0056</name>
</gene>
<sequence length="129" mass="14123">MKKLAAVLIIAAVCSIAFAAVQLTITIPDEYTTRVVKALRACENTHVSIHFQGSRDPNDPNAPDFSLDVDYRLDSIPAEGHADYGKRFITTMLRNVVVAYETKVKTELRQAAIDAIPIVDVNVPDGVVQ</sequence>
<dbReference type="EMBL" id="MT142372">
    <property type="protein sequence ID" value="QJA79222.1"/>
    <property type="molecule type" value="Genomic_DNA"/>
</dbReference>
<name>A0A6M3JAQ1_9ZZZZ</name>
<dbReference type="AlphaFoldDB" id="A0A6M3JAQ1"/>
<dbReference type="EMBL" id="MT141561">
    <property type="protein sequence ID" value="QJA66856.1"/>
    <property type="molecule type" value="Genomic_DNA"/>
</dbReference>
<accession>A0A6M3JAQ1</accession>
<evidence type="ECO:0000313" key="2">
    <source>
        <dbReference type="EMBL" id="QJA79222.1"/>
    </source>
</evidence>
<proteinExistence type="predicted"/>